<evidence type="ECO:0000313" key="1">
    <source>
        <dbReference type="Ensembl" id="ENSRROP00000040412.1"/>
    </source>
</evidence>
<sequence length="59" mass="6990">MIIYTMTNVLYSSNTVRITWNIFLKWSAGKPCVSWFSDGFISSQFFVTKIICYRNRLLK</sequence>
<dbReference type="Ensembl" id="ENSRROT00000064901.1">
    <property type="protein sequence ID" value="ENSRROP00000040412.1"/>
    <property type="gene ID" value="ENSRROG00000043469.1"/>
</dbReference>
<dbReference type="AlphaFoldDB" id="A0A2K6RH92"/>
<keyword evidence="2" id="KW-1185">Reference proteome</keyword>
<organism evidence="1 2">
    <name type="scientific">Rhinopithecus roxellana</name>
    <name type="common">Golden snub-nosed monkey</name>
    <name type="synonym">Pygathrix roxellana</name>
    <dbReference type="NCBI Taxonomy" id="61622"/>
    <lineage>
        <taxon>Eukaryota</taxon>
        <taxon>Metazoa</taxon>
        <taxon>Chordata</taxon>
        <taxon>Craniata</taxon>
        <taxon>Vertebrata</taxon>
        <taxon>Euteleostomi</taxon>
        <taxon>Mammalia</taxon>
        <taxon>Eutheria</taxon>
        <taxon>Euarchontoglires</taxon>
        <taxon>Primates</taxon>
        <taxon>Haplorrhini</taxon>
        <taxon>Catarrhini</taxon>
        <taxon>Cercopithecidae</taxon>
        <taxon>Colobinae</taxon>
        <taxon>Rhinopithecus</taxon>
    </lineage>
</organism>
<accession>A0A2K6RH92</accession>
<dbReference type="OMA" id="TKIICYM"/>
<evidence type="ECO:0000313" key="2">
    <source>
        <dbReference type="Proteomes" id="UP000233200"/>
    </source>
</evidence>
<name>A0A2K6RH92_RHIRO</name>
<protein>
    <submittedName>
        <fullName evidence="1">Uncharacterized protein</fullName>
    </submittedName>
</protein>
<reference evidence="1" key="1">
    <citation type="submission" date="2025-08" db="UniProtKB">
        <authorList>
            <consortium name="Ensembl"/>
        </authorList>
    </citation>
    <scope>IDENTIFICATION</scope>
</reference>
<dbReference type="GeneTree" id="ENSGT00910000147861"/>
<reference evidence="1" key="2">
    <citation type="submission" date="2025-09" db="UniProtKB">
        <authorList>
            <consortium name="Ensembl"/>
        </authorList>
    </citation>
    <scope>IDENTIFICATION</scope>
</reference>
<dbReference type="Proteomes" id="UP000233200">
    <property type="component" value="Unplaced"/>
</dbReference>
<proteinExistence type="predicted"/>